<evidence type="ECO:0000256" key="1">
    <source>
        <dbReference type="ARBA" id="ARBA00023015"/>
    </source>
</evidence>
<dbReference type="Pfam" id="PF00440">
    <property type="entry name" value="TetR_N"/>
    <property type="match status" value="1"/>
</dbReference>
<dbReference type="InterPro" id="IPR041347">
    <property type="entry name" value="MftR_C"/>
</dbReference>
<organism evidence="6 7">
    <name type="scientific">Streptomyces venezuelae</name>
    <dbReference type="NCBI Taxonomy" id="54571"/>
    <lineage>
        <taxon>Bacteria</taxon>
        <taxon>Bacillati</taxon>
        <taxon>Actinomycetota</taxon>
        <taxon>Actinomycetes</taxon>
        <taxon>Kitasatosporales</taxon>
        <taxon>Streptomycetaceae</taxon>
        <taxon>Streptomyces</taxon>
    </lineage>
</organism>
<keyword evidence="3" id="KW-0804">Transcription</keyword>
<evidence type="ECO:0000256" key="2">
    <source>
        <dbReference type="ARBA" id="ARBA00023125"/>
    </source>
</evidence>
<dbReference type="PROSITE" id="PS50977">
    <property type="entry name" value="HTH_TETR_2"/>
    <property type="match status" value="1"/>
</dbReference>
<evidence type="ECO:0000256" key="4">
    <source>
        <dbReference type="PROSITE-ProRule" id="PRU00335"/>
    </source>
</evidence>
<dbReference type="InterPro" id="IPR050109">
    <property type="entry name" value="HTH-type_TetR-like_transc_reg"/>
</dbReference>
<evidence type="ECO:0000313" key="6">
    <source>
        <dbReference type="EMBL" id="QES47008.1"/>
    </source>
</evidence>
<keyword evidence="2 4" id="KW-0238">DNA-binding</keyword>
<dbReference type="Proteomes" id="UP000325211">
    <property type="component" value="Chromosome"/>
</dbReference>
<dbReference type="EMBL" id="CP029190">
    <property type="protein sequence ID" value="QES47008.1"/>
    <property type="molecule type" value="Genomic_DNA"/>
</dbReference>
<dbReference type="PANTHER" id="PTHR30055:SF238">
    <property type="entry name" value="MYCOFACTOCIN BIOSYNTHESIS TRANSCRIPTIONAL REGULATOR MFTR-RELATED"/>
    <property type="match status" value="1"/>
</dbReference>
<accession>A0A5P2CZ22</accession>
<feature type="DNA-binding region" description="H-T-H motif" evidence="4">
    <location>
        <begin position="40"/>
        <end position="59"/>
    </location>
</feature>
<sequence>MSTPPTPAPGLRERKKALTRRTIQEHALRLFLAQGYQNTTVEEIAAAAGVSHMTFFRHFPTKESVVESDDYDPLIARLIRERPPHESDLTALREALLQGLGEVYAVGREALLARTRLILETPALRARTWDNQYATQRLFAEALQARAPGQSELSRRVIAAAALAAVTTALATWVESDGARELPDLVEEAFGALCPSRA</sequence>
<dbReference type="SUPFAM" id="SSF46689">
    <property type="entry name" value="Homeodomain-like"/>
    <property type="match status" value="1"/>
</dbReference>
<reference evidence="6 7" key="1">
    <citation type="submission" date="2018-05" db="EMBL/GenBank/DDBJ databases">
        <title>Streptomyces venezuelae.</title>
        <authorList>
            <person name="Kim W."/>
            <person name="Lee N."/>
            <person name="Cho B.-K."/>
        </authorList>
    </citation>
    <scope>NUCLEOTIDE SEQUENCE [LARGE SCALE GENOMIC DNA]</scope>
    <source>
        <strain evidence="6 7">ATCC 21782</strain>
    </source>
</reference>
<dbReference type="Gene3D" id="1.10.357.10">
    <property type="entry name" value="Tetracycline Repressor, domain 2"/>
    <property type="match status" value="1"/>
</dbReference>
<protein>
    <submittedName>
        <fullName evidence="6">TetR family transcriptional regulator</fullName>
    </submittedName>
</protein>
<evidence type="ECO:0000313" key="7">
    <source>
        <dbReference type="Proteomes" id="UP000325211"/>
    </source>
</evidence>
<dbReference type="PANTHER" id="PTHR30055">
    <property type="entry name" value="HTH-TYPE TRANSCRIPTIONAL REGULATOR RUTR"/>
    <property type="match status" value="1"/>
</dbReference>
<dbReference type="RefSeq" id="WP_150205885.1">
    <property type="nucleotide sequence ID" value="NZ_CP029190.1"/>
</dbReference>
<dbReference type="OrthoDB" id="8688418at2"/>
<feature type="domain" description="HTH tetR-type" evidence="5">
    <location>
        <begin position="17"/>
        <end position="77"/>
    </location>
</feature>
<dbReference type="Gene3D" id="1.10.10.60">
    <property type="entry name" value="Homeodomain-like"/>
    <property type="match status" value="1"/>
</dbReference>
<dbReference type="InterPro" id="IPR001647">
    <property type="entry name" value="HTH_TetR"/>
</dbReference>
<dbReference type="Pfam" id="PF17754">
    <property type="entry name" value="TetR_C_14"/>
    <property type="match status" value="1"/>
</dbReference>
<proteinExistence type="predicted"/>
<dbReference type="InterPro" id="IPR009057">
    <property type="entry name" value="Homeodomain-like_sf"/>
</dbReference>
<dbReference type="PRINTS" id="PR00455">
    <property type="entry name" value="HTHTETR"/>
</dbReference>
<keyword evidence="1" id="KW-0805">Transcription regulation</keyword>
<dbReference type="AlphaFoldDB" id="A0A5P2CZ22"/>
<dbReference type="GO" id="GO:0003700">
    <property type="term" value="F:DNA-binding transcription factor activity"/>
    <property type="evidence" value="ECO:0007669"/>
    <property type="project" value="TreeGrafter"/>
</dbReference>
<dbReference type="GO" id="GO:0000976">
    <property type="term" value="F:transcription cis-regulatory region binding"/>
    <property type="evidence" value="ECO:0007669"/>
    <property type="project" value="TreeGrafter"/>
</dbReference>
<evidence type="ECO:0000256" key="3">
    <source>
        <dbReference type="ARBA" id="ARBA00023163"/>
    </source>
</evidence>
<gene>
    <name evidence="6" type="ORF">DEJ50_03210</name>
</gene>
<name>A0A5P2CZ22_STRVZ</name>
<evidence type="ECO:0000259" key="5">
    <source>
        <dbReference type="PROSITE" id="PS50977"/>
    </source>
</evidence>